<evidence type="ECO:0008006" key="3">
    <source>
        <dbReference type="Google" id="ProtNLM"/>
    </source>
</evidence>
<comment type="caution">
    <text evidence="1">The sequence shown here is derived from an EMBL/GenBank/DDBJ whole genome shotgun (WGS) entry which is preliminary data.</text>
</comment>
<keyword evidence="2" id="KW-1185">Reference proteome</keyword>
<evidence type="ECO:0000313" key="1">
    <source>
        <dbReference type="EMBL" id="RAI60808.1"/>
    </source>
</evidence>
<dbReference type="EMBL" id="QLIX01000001">
    <property type="protein sequence ID" value="RAI60808.1"/>
    <property type="molecule type" value="Genomic_DNA"/>
</dbReference>
<evidence type="ECO:0000313" key="2">
    <source>
        <dbReference type="Proteomes" id="UP000249065"/>
    </source>
</evidence>
<sequence>MRRAGQAAEAMADGAPKADAVVAEAVRTVVEQQVEAARQGGALASEALERAAEAGSEGVTIAAASGRQAAEALREGTERMTQALPQPAEATAALQEMPRAIAGLFNDTLRLQLRIGQELLRLADPVGMIAAQQQLLRSGFDAFLAGQEAFLRAAQQMTLPGRPRD</sequence>
<dbReference type="AlphaFoldDB" id="A0A327MKX1"/>
<organism evidence="1 2">
    <name type="scientific">Roseicella frigidaeris</name>
    <dbReference type="NCBI Taxonomy" id="2230885"/>
    <lineage>
        <taxon>Bacteria</taxon>
        <taxon>Pseudomonadati</taxon>
        <taxon>Pseudomonadota</taxon>
        <taxon>Alphaproteobacteria</taxon>
        <taxon>Acetobacterales</taxon>
        <taxon>Roseomonadaceae</taxon>
        <taxon>Roseicella</taxon>
    </lineage>
</organism>
<protein>
    <recommendedName>
        <fullName evidence="3">Phasin domain-containing protein</fullName>
    </recommendedName>
</protein>
<reference evidence="2" key="1">
    <citation type="submission" date="2018-06" db="EMBL/GenBank/DDBJ databases">
        <authorList>
            <person name="Khan S.A."/>
        </authorList>
    </citation>
    <scope>NUCLEOTIDE SEQUENCE [LARGE SCALE GENOMIC DNA]</scope>
    <source>
        <strain evidence="2">DB-1506</strain>
    </source>
</reference>
<gene>
    <name evidence="1" type="ORF">DOO78_01380</name>
</gene>
<proteinExistence type="predicted"/>
<dbReference type="Proteomes" id="UP000249065">
    <property type="component" value="Unassembled WGS sequence"/>
</dbReference>
<name>A0A327MKX1_9PROT</name>
<accession>A0A327MKX1</accession>